<protein>
    <submittedName>
        <fullName evidence="1">Uncharacterized protein</fullName>
    </submittedName>
</protein>
<organism evidence="1">
    <name type="scientific">uncultured Caudovirales phage</name>
    <dbReference type="NCBI Taxonomy" id="2100421"/>
    <lineage>
        <taxon>Viruses</taxon>
        <taxon>Duplodnaviria</taxon>
        <taxon>Heunggongvirae</taxon>
        <taxon>Uroviricota</taxon>
        <taxon>Caudoviricetes</taxon>
        <taxon>Peduoviridae</taxon>
        <taxon>Maltschvirus</taxon>
        <taxon>Maltschvirus maltsch</taxon>
    </lineage>
</organism>
<sequence>MSNVWKDTIYDNLTEAEAKEDNKTIIKYDDIMTSSINIEKNKNIFRIVTTEDGSLALILENGYENSRDVVYNNAEPIVNHREFERIFLEFSGLEEIKKVSNLMNELVKIAEDRNYKEE</sequence>
<accession>A0A2H4IZ86</accession>
<name>A0A2H4IZ86_9CAUD</name>
<gene>
    <name evidence="1" type="ORF">7AX1_81</name>
</gene>
<proteinExistence type="predicted"/>
<evidence type="ECO:0000313" key="1">
    <source>
        <dbReference type="EMBL" id="ASN67910.1"/>
    </source>
</evidence>
<dbReference type="EMBL" id="MF417868">
    <property type="protein sequence ID" value="ASN67910.1"/>
    <property type="molecule type" value="Genomic_DNA"/>
</dbReference>
<reference evidence="1" key="1">
    <citation type="submission" date="2017-06" db="EMBL/GenBank/DDBJ databases">
        <title>Novel phages from South African skin metaviromes.</title>
        <authorList>
            <person name="van Zyl L.J."/>
            <person name="Abrahams Y."/>
            <person name="Stander E.A."/>
            <person name="Kirby B.M."/>
            <person name="Clavaud C."/>
            <person name="Farcet C."/>
            <person name="Breton L."/>
            <person name="Trindade M.I."/>
        </authorList>
    </citation>
    <scope>NUCLEOTIDE SEQUENCE</scope>
</reference>